<proteinExistence type="predicted"/>
<name>A0A8E2DJD4_9APHY</name>
<reference evidence="2 3" key="1">
    <citation type="submission" date="2016-07" db="EMBL/GenBank/DDBJ databases">
        <title>Draft genome of the white-rot fungus Obba rivulosa 3A-2.</title>
        <authorList>
            <consortium name="DOE Joint Genome Institute"/>
            <person name="Miettinen O."/>
            <person name="Riley R."/>
            <person name="Acob R."/>
            <person name="Barry K."/>
            <person name="Cullen D."/>
            <person name="De Vries R."/>
            <person name="Hainaut M."/>
            <person name="Hatakka A."/>
            <person name="Henrissat B."/>
            <person name="Hilden K."/>
            <person name="Kuo R."/>
            <person name="Labutti K."/>
            <person name="Lipzen A."/>
            <person name="Makela M.R."/>
            <person name="Sandor L."/>
            <person name="Spatafora J.W."/>
            <person name="Grigoriev I.V."/>
            <person name="Hibbett D.S."/>
        </authorList>
    </citation>
    <scope>NUCLEOTIDE SEQUENCE [LARGE SCALE GENOMIC DNA]</scope>
    <source>
        <strain evidence="2 3">3A-2</strain>
    </source>
</reference>
<feature type="region of interest" description="Disordered" evidence="1">
    <location>
        <begin position="1"/>
        <end position="64"/>
    </location>
</feature>
<protein>
    <submittedName>
        <fullName evidence="2">Uncharacterized protein</fullName>
    </submittedName>
</protein>
<evidence type="ECO:0000313" key="2">
    <source>
        <dbReference type="EMBL" id="OCH87744.1"/>
    </source>
</evidence>
<dbReference type="EMBL" id="KV722474">
    <property type="protein sequence ID" value="OCH87744.1"/>
    <property type="molecule type" value="Genomic_DNA"/>
</dbReference>
<gene>
    <name evidence="2" type="ORF">OBBRIDRAFT_133735</name>
</gene>
<feature type="compositionally biased region" description="Basic residues" evidence="1">
    <location>
        <begin position="37"/>
        <end position="47"/>
    </location>
</feature>
<dbReference type="AlphaFoldDB" id="A0A8E2DJD4"/>
<organism evidence="2 3">
    <name type="scientific">Obba rivulosa</name>
    <dbReference type="NCBI Taxonomy" id="1052685"/>
    <lineage>
        <taxon>Eukaryota</taxon>
        <taxon>Fungi</taxon>
        <taxon>Dikarya</taxon>
        <taxon>Basidiomycota</taxon>
        <taxon>Agaricomycotina</taxon>
        <taxon>Agaricomycetes</taxon>
        <taxon>Polyporales</taxon>
        <taxon>Gelatoporiaceae</taxon>
        <taxon>Obba</taxon>
    </lineage>
</organism>
<evidence type="ECO:0000313" key="3">
    <source>
        <dbReference type="Proteomes" id="UP000250043"/>
    </source>
</evidence>
<sequence>MLVRTADDNPPLKGPSPKAKGHIKKIIAAFSSGIKNKTSKTRSRSRSMPRLASAPSKPSGLLSLSQSTSSYDVIRMSPSMVSEQMHTPSTFATSEPFTSEEPTAMNGLRIIEATPDRADAQSHKSNLLPRLLDSVHESSLYAKLLEVYEMYNTDGSANHSITSYVPSTVRRYNPC</sequence>
<evidence type="ECO:0000256" key="1">
    <source>
        <dbReference type="SAM" id="MobiDB-lite"/>
    </source>
</evidence>
<dbReference type="Proteomes" id="UP000250043">
    <property type="component" value="Unassembled WGS sequence"/>
</dbReference>
<keyword evidence="3" id="KW-1185">Reference proteome</keyword>
<accession>A0A8E2DJD4</accession>